<dbReference type="PRINTS" id="PR00337">
    <property type="entry name" value="LEUILEVALBP"/>
</dbReference>
<sequence length="398" mass="40648">MAAVAAVSLFAAGCADNGSGGGDSVGEGDTIKVGLMYDVTGPAAAGSVGTDTGAKARIDTINAAGGINGRKLELVIGDSASTPAGAQSAAKTLVEQHGVFAVMTWTYTANAAAPYLEQQKVPVIGGSWDSAPQWAHGENFFGTQPANTEASVVTTYGNWFKQAGVTKAASIGLNTASGKTAAEKVAESIRSAGIDVPLVNTSIDQTTADFGPTAIAVKNSGVDGLYVALAPNGIYALAAALKQQNVNVKLAMAGTGYGQDLLDNPSARQGADGMQFVMHYQPKELNTDATKAMVTALEGQGFTGSPGFAVAGGYTDVDLFAHGLRLAGDDVTRENFISKLRDDTSWNGEGLMAGTASFPEFVSAGPGLNYGNCMYVSELRGESFVPVVDTPYCGDNIG</sequence>
<evidence type="ECO:0000313" key="7">
    <source>
        <dbReference type="Proteomes" id="UP000035035"/>
    </source>
</evidence>
<keyword evidence="2" id="KW-0813">Transport</keyword>
<dbReference type="InterPro" id="IPR028082">
    <property type="entry name" value="Peripla_BP_I"/>
</dbReference>
<dbReference type="SUPFAM" id="SSF53822">
    <property type="entry name" value="Periplasmic binding protein-like I"/>
    <property type="match status" value="1"/>
</dbReference>
<dbReference type="PANTHER" id="PTHR30483">
    <property type="entry name" value="LEUCINE-SPECIFIC-BINDING PROTEIN"/>
    <property type="match status" value="1"/>
</dbReference>
<feature type="domain" description="Leucine-binding protein" evidence="5">
    <location>
        <begin position="30"/>
        <end position="359"/>
    </location>
</feature>
<evidence type="ECO:0000259" key="5">
    <source>
        <dbReference type="Pfam" id="PF13458"/>
    </source>
</evidence>
<keyword evidence="7" id="KW-1185">Reference proteome</keyword>
<dbReference type="PATRIC" id="fig|1423140.3.peg.4208"/>
<protein>
    <recommendedName>
        <fullName evidence="5">Leucine-binding protein domain-containing protein</fullName>
    </recommendedName>
</protein>
<dbReference type="AlphaFoldDB" id="W9DEP2"/>
<dbReference type="EMBL" id="AYXO01000073">
    <property type="protein sequence ID" value="ETA04876.1"/>
    <property type="molecule type" value="Genomic_DNA"/>
</dbReference>
<dbReference type="Proteomes" id="UP000035035">
    <property type="component" value="Unassembled WGS sequence"/>
</dbReference>
<accession>W9DEP2</accession>
<dbReference type="GO" id="GO:0006865">
    <property type="term" value="P:amino acid transport"/>
    <property type="evidence" value="ECO:0007669"/>
    <property type="project" value="UniProtKB-KW"/>
</dbReference>
<evidence type="ECO:0000256" key="2">
    <source>
        <dbReference type="ARBA" id="ARBA00022448"/>
    </source>
</evidence>
<evidence type="ECO:0000256" key="4">
    <source>
        <dbReference type="ARBA" id="ARBA00022970"/>
    </source>
</evidence>
<dbReference type="Gene3D" id="3.40.50.2300">
    <property type="match status" value="2"/>
</dbReference>
<dbReference type="PANTHER" id="PTHR30483:SF6">
    <property type="entry name" value="PERIPLASMIC BINDING PROTEIN OF ABC TRANSPORTER FOR NATURAL AMINO ACIDS"/>
    <property type="match status" value="1"/>
</dbReference>
<evidence type="ECO:0000256" key="1">
    <source>
        <dbReference type="ARBA" id="ARBA00010062"/>
    </source>
</evidence>
<keyword evidence="3" id="KW-0732">Signal</keyword>
<keyword evidence="4" id="KW-0029">Amino-acid transport</keyword>
<dbReference type="Pfam" id="PF13458">
    <property type="entry name" value="Peripla_BP_6"/>
    <property type="match status" value="1"/>
</dbReference>
<proteinExistence type="inferred from homology"/>
<dbReference type="InterPro" id="IPR028081">
    <property type="entry name" value="Leu-bd"/>
</dbReference>
<comment type="caution">
    <text evidence="6">The sequence shown here is derived from an EMBL/GenBank/DDBJ whole genome shotgun (WGS) entry which is preliminary data.</text>
</comment>
<evidence type="ECO:0000313" key="6">
    <source>
        <dbReference type="EMBL" id="ETA04876.1"/>
    </source>
</evidence>
<dbReference type="HOGENOM" id="CLU_054023_0_0_11"/>
<dbReference type="CDD" id="cd06341">
    <property type="entry name" value="PBP1_ABC_ligand_binding-like"/>
    <property type="match status" value="1"/>
</dbReference>
<dbReference type="InterPro" id="IPR051010">
    <property type="entry name" value="BCAA_transport"/>
</dbReference>
<name>W9DEP2_9ACTN</name>
<comment type="similarity">
    <text evidence="1">Belongs to the leucine-binding protein family.</text>
</comment>
<organism evidence="6 7">
    <name type="scientific">Gordonia alkanivorans CGMCC 6845</name>
    <dbReference type="NCBI Taxonomy" id="1423140"/>
    <lineage>
        <taxon>Bacteria</taxon>
        <taxon>Bacillati</taxon>
        <taxon>Actinomycetota</taxon>
        <taxon>Actinomycetes</taxon>
        <taxon>Mycobacteriales</taxon>
        <taxon>Gordoniaceae</taxon>
        <taxon>Gordonia</taxon>
    </lineage>
</organism>
<dbReference type="InterPro" id="IPR000709">
    <property type="entry name" value="Leu_Ile_Val-bd"/>
</dbReference>
<gene>
    <name evidence="6" type="ORF">V525_21215</name>
</gene>
<reference evidence="6 7" key="1">
    <citation type="journal article" date="2014" name="Genome Announc.">
        <title>Draft Genome Sequence of Gordonia alkanivorans Strain CGMCC6845, a Halotolerant Hydrocarbon-Degrading Bacterium.</title>
        <authorList>
            <person name="Wang X."/>
            <person name="Jin D."/>
            <person name="Zhou L."/>
            <person name="Wu L."/>
            <person name="An W."/>
            <person name="Zhao L."/>
        </authorList>
    </citation>
    <scope>NUCLEOTIDE SEQUENCE [LARGE SCALE GENOMIC DNA]</scope>
    <source>
        <strain evidence="6 7">CGMCC 6845</strain>
    </source>
</reference>
<evidence type="ECO:0000256" key="3">
    <source>
        <dbReference type="ARBA" id="ARBA00022729"/>
    </source>
</evidence>